<sequence length="209" mass="23051">MLKVYEFKGFANPARVRIALAEKGLFDKTEFVQINLPAGEHRSPEYRAKNPSGLVPALELEDGTILSECSAITEYLDGLSGETDLTGRTAIERARINMMQRKIEQGFLGAATDFFHHATEGLGPDVELYQNADWGRHQLDVAMKTLEWMNGVLEGQDYFAGDAFTIADITAMAGCALLDFLKLEIPAGYKNMHAWHARVFARPSAALAA</sequence>
<protein>
    <submittedName>
        <fullName evidence="3">Glutathione S-transferase II</fullName>
    </submittedName>
</protein>
<dbReference type="InterPro" id="IPR004046">
    <property type="entry name" value="GST_C"/>
</dbReference>
<dbReference type="InterPro" id="IPR004045">
    <property type="entry name" value="Glutathione_S-Trfase_N"/>
</dbReference>
<dbReference type="CDD" id="cd03051">
    <property type="entry name" value="GST_N_GTT2_like"/>
    <property type="match status" value="1"/>
</dbReference>
<dbReference type="InterPro" id="IPR034345">
    <property type="entry name" value="Gtt2-like_N"/>
</dbReference>
<dbReference type="SUPFAM" id="SSF52833">
    <property type="entry name" value="Thioredoxin-like"/>
    <property type="match status" value="1"/>
</dbReference>
<dbReference type="Pfam" id="PF00043">
    <property type="entry name" value="GST_C"/>
    <property type="match status" value="1"/>
</dbReference>
<dbReference type="PROSITE" id="PS50405">
    <property type="entry name" value="GST_CTER"/>
    <property type="match status" value="1"/>
</dbReference>
<dbReference type="PANTHER" id="PTHR44051:SF2">
    <property type="entry name" value="HYPOTHETICAL GLUTATHIONE S-TRANSFERASE LIKE PROTEIN"/>
    <property type="match status" value="1"/>
</dbReference>
<dbReference type="InterPro" id="IPR010987">
    <property type="entry name" value="Glutathione-S-Trfase_C-like"/>
</dbReference>
<dbReference type="SUPFAM" id="SSF47616">
    <property type="entry name" value="GST C-terminal domain-like"/>
    <property type="match status" value="1"/>
</dbReference>
<dbReference type="STRING" id="1333998.M2A_2320"/>
<proteinExistence type="predicted"/>
<reference evidence="3 4" key="1">
    <citation type="submission" date="2014-07" db="EMBL/GenBank/DDBJ databases">
        <title>Tepidicaulis marinum gen. nov., sp. nov., a novel marine bacterium denitrifying nitrate to nitrous oxide strictly under microaerobic conditions.</title>
        <authorList>
            <person name="Takeuchi M."/>
            <person name="Yamagishi T."/>
            <person name="Kamagata Y."/>
            <person name="Oshima K."/>
            <person name="Hattori M."/>
            <person name="Katayama T."/>
            <person name="Hanada S."/>
            <person name="Tamaki H."/>
            <person name="Marumo K."/>
            <person name="Maeda H."/>
            <person name="Nedachi M."/>
            <person name="Iwasaki W."/>
            <person name="Suwa Y."/>
            <person name="Sakata S."/>
        </authorList>
    </citation>
    <scope>NUCLEOTIDE SEQUENCE [LARGE SCALE GENOMIC DNA]</scope>
    <source>
        <strain evidence="3 4">MA2</strain>
    </source>
</reference>
<evidence type="ECO:0000313" key="3">
    <source>
        <dbReference type="EMBL" id="GAK45821.1"/>
    </source>
</evidence>
<keyword evidence="4" id="KW-1185">Reference proteome</keyword>
<dbReference type="RefSeq" id="WP_244444445.1">
    <property type="nucleotide sequence ID" value="NZ_BBIO01000012.1"/>
</dbReference>
<dbReference type="PANTHER" id="PTHR44051">
    <property type="entry name" value="GLUTATHIONE S-TRANSFERASE-RELATED"/>
    <property type="match status" value="1"/>
</dbReference>
<dbReference type="SFLD" id="SFLDS00019">
    <property type="entry name" value="Glutathione_Transferase_(cytos"/>
    <property type="match status" value="1"/>
</dbReference>
<dbReference type="EMBL" id="BBIO01000012">
    <property type="protein sequence ID" value="GAK45821.1"/>
    <property type="molecule type" value="Genomic_DNA"/>
</dbReference>
<evidence type="ECO:0000313" key="4">
    <source>
        <dbReference type="Proteomes" id="UP000028702"/>
    </source>
</evidence>
<accession>A0A081BCQ3</accession>
<keyword evidence="3" id="KW-0808">Transferase</keyword>
<dbReference type="InterPro" id="IPR040079">
    <property type="entry name" value="Glutathione_S-Trfase"/>
</dbReference>
<feature type="domain" description="GST N-terminal" evidence="1">
    <location>
        <begin position="1"/>
        <end position="84"/>
    </location>
</feature>
<dbReference type="InterPro" id="IPR036282">
    <property type="entry name" value="Glutathione-S-Trfase_C_sf"/>
</dbReference>
<dbReference type="Proteomes" id="UP000028702">
    <property type="component" value="Unassembled WGS sequence"/>
</dbReference>
<dbReference type="GO" id="GO:0016740">
    <property type="term" value="F:transferase activity"/>
    <property type="evidence" value="ECO:0007669"/>
    <property type="project" value="UniProtKB-KW"/>
</dbReference>
<dbReference type="PROSITE" id="PS50404">
    <property type="entry name" value="GST_NTER"/>
    <property type="match status" value="1"/>
</dbReference>
<gene>
    <name evidence="3" type="ORF">M2A_2320</name>
</gene>
<evidence type="ECO:0000259" key="2">
    <source>
        <dbReference type="PROSITE" id="PS50405"/>
    </source>
</evidence>
<organism evidence="3 4">
    <name type="scientific">Tepidicaulis marinus</name>
    <dbReference type="NCBI Taxonomy" id="1333998"/>
    <lineage>
        <taxon>Bacteria</taxon>
        <taxon>Pseudomonadati</taxon>
        <taxon>Pseudomonadota</taxon>
        <taxon>Alphaproteobacteria</taxon>
        <taxon>Hyphomicrobiales</taxon>
        <taxon>Parvibaculaceae</taxon>
        <taxon>Tepidicaulis</taxon>
    </lineage>
</organism>
<feature type="domain" description="GST C-terminal" evidence="2">
    <location>
        <begin position="89"/>
        <end position="209"/>
    </location>
</feature>
<evidence type="ECO:0000259" key="1">
    <source>
        <dbReference type="PROSITE" id="PS50404"/>
    </source>
</evidence>
<name>A0A081BCQ3_9HYPH</name>
<dbReference type="InterPro" id="IPR036249">
    <property type="entry name" value="Thioredoxin-like_sf"/>
</dbReference>
<dbReference type="Gene3D" id="1.20.1050.10">
    <property type="match status" value="1"/>
</dbReference>
<comment type="caution">
    <text evidence="3">The sequence shown here is derived from an EMBL/GenBank/DDBJ whole genome shotgun (WGS) entry which is preliminary data.</text>
</comment>
<dbReference type="SFLD" id="SFLDG00358">
    <property type="entry name" value="Main_(cytGST)"/>
    <property type="match status" value="1"/>
</dbReference>
<dbReference type="AlphaFoldDB" id="A0A081BCQ3"/>
<dbReference type="Pfam" id="PF13409">
    <property type="entry name" value="GST_N_2"/>
    <property type="match status" value="1"/>
</dbReference>
<dbReference type="Gene3D" id="3.40.30.10">
    <property type="entry name" value="Glutaredoxin"/>
    <property type="match status" value="1"/>
</dbReference>
<dbReference type="eggNOG" id="COG0625">
    <property type="taxonomic scope" value="Bacteria"/>
</dbReference>